<dbReference type="EMBL" id="JAPVEA010000005">
    <property type="protein sequence ID" value="KAJ5453992.1"/>
    <property type="molecule type" value="Genomic_DNA"/>
</dbReference>
<dbReference type="FunFam" id="1.20.1560.10:FF:000066">
    <property type="entry name" value="ABC multidrug transporter (Eurofung)"/>
    <property type="match status" value="1"/>
</dbReference>
<keyword evidence="3" id="KW-0813">Transport</keyword>
<dbReference type="InterPro" id="IPR056227">
    <property type="entry name" value="TMD0_ABC"/>
</dbReference>
<dbReference type="GO" id="GO:0005886">
    <property type="term" value="C:plasma membrane"/>
    <property type="evidence" value="ECO:0007669"/>
    <property type="project" value="UniProtKB-SubCell"/>
</dbReference>
<keyword evidence="5 12" id="KW-0812">Transmembrane</keyword>
<comment type="caution">
    <text evidence="15">The sequence shown here is derived from an EMBL/GenBank/DDBJ whole genome shotgun (WGS) entry which is preliminary data.</text>
</comment>
<dbReference type="CDD" id="cd03250">
    <property type="entry name" value="ABCC_MRP_domain1"/>
    <property type="match status" value="1"/>
</dbReference>
<dbReference type="PANTHER" id="PTHR24223:SF404">
    <property type="entry name" value="ABC MULTIDRUG TRANSPORTER (EUROFUNG)-RELATED"/>
    <property type="match status" value="1"/>
</dbReference>
<dbReference type="GO" id="GO:0016887">
    <property type="term" value="F:ATP hydrolysis activity"/>
    <property type="evidence" value="ECO:0007669"/>
    <property type="project" value="InterPro"/>
</dbReference>
<proteinExistence type="inferred from homology"/>
<dbReference type="SUPFAM" id="SSF90123">
    <property type="entry name" value="ABC transporter transmembrane region"/>
    <property type="match status" value="2"/>
</dbReference>
<feature type="transmembrane region" description="Helical" evidence="12">
    <location>
        <begin position="989"/>
        <end position="1013"/>
    </location>
</feature>
<keyword evidence="8 12" id="KW-1133">Transmembrane helix</keyword>
<dbReference type="PANTHER" id="PTHR24223">
    <property type="entry name" value="ATP-BINDING CASSETTE SUB-FAMILY C"/>
    <property type="match status" value="1"/>
</dbReference>
<keyword evidence="16" id="KW-1185">Reference proteome</keyword>
<evidence type="ECO:0000313" key="16">
    <source>
        <dbReference type="Proteomes" id="UP001213681"/>
    </source>
</evidence>
<keyword evidence="6" id="KW-0547">Nucleotide-binding</keyword>
<dbReference type="Proteomes" id="UP001213681">
    <property type="component" value="Unassembled WGS sequence"/>
</dbReference>
<dbReference type="FunFam" id="3.40.50.300:FF:002145">
    <property type="entry name" value="ABC transporter (MsbA subfamily)"/>
    <property type="match status" value="1"/>
</dbReference>
<feature type="transmembrane region" description="Helical" evidence="12">
    <location>
        <begin position="198"/>
        <end position="221"/>
    </location>
</feature>
<gene>
    <name evidence="15" type="ORF">N7458_004948</name>
</gene>
<dbReference type="InterPro" id="IPR050173">
    <property type="entry name" value="ABC_transporter_C-like"/>
</dbReference>
<feature type="transmembrane region" description="Helical" evidence="12">
    <location>
        <begin position="873"/>
        <end position="895"/>
    </location>
</feature>
<dbReference type="PROSITE" id="PS50929">
    <property type="entry name" value="ABC_TM1F"/>
    <property type="match status" value="2"/>
</dbReference>
<dbReference type="InterPro" id="IPR044746">
    <property type="entry name" value="ABCC_6TM_D1"/>
</dbReference>
<dbReference type="CDD" id="cd18579">
    <property type="entry name" value="ABC_6TM_ABCC_D1"/>
    <property type="match status" value="1"/>
</dbReference>
<keyword evidence="10" id="KW-0325">Glycoprotein</keyword>
<comment type="similarity">
    <text evidence="2">Belongs to the ABC transporter superfamily. ABCC family. Conjugate transporter (TC 3.A.1.208) subfamily.</text>
</comment>
<evidence type="ECO:0000313" key="15">
    <source>
        <dbReference type="EMBL" id="KAJ5453992.1"/>
    </source>
</evidence>
<evidence type="ECO:0000256" key="6">
    <source>
        <dbReference type="ARBA" id="ARBA00022741"/>
    </source>
</evidence>
<feature type="domain" description="ABC transporter" evidence="13">
    <location>
        <begin position="1178"/>
        <end position="1416"/>
    </location>
</feature>
<keyword evidence="4" id="KW-1003">Cell membrane</keyword>
<evidence type="ECO:0000256" key="5">
    <source>
        <dbReference type="ARBA" id="ARBA00022692"/>
    </source>
</evidence>
<protein>
    <recommendedName>
        <fullName evidence="17">ABC transporter</fullName>
    </recommendedName>
</protein>
<evidence type="ECO:0000256" key="11">
    <source>
        <dbReference type="SAM" id="MobiDB-lite"/>
    </source>
</evidence>
<evidence type="ECO:0000259" key="13">
    <source>
        <dbReference type="PROSITE" id="PS50893"/>
    </source>
</evidence>
<evidence type="ECO:0000256" key="3">
    <source>
        <dbReference type="ARBA" id="ARBA00022448"/>
    </source>
</evidence>
<dbReference type="Pfam" id="PF24357">
    <property type="entry name" value="TMD0_ABC"/>
    <property type="match status" value="1"/>
</dbReference>
<dbReference type="SMART" id="SM00382">
    <property type="entry name" value="AAA"/>
    <property type="match status" value="2"/>
</dbReference>
<feature type="transmembrane region" description="Helical" evidence="12">
    <location>
        <begin position="65"/>
        <end position="85"/>
    </location>
</feature>
<feature type="transmembrane region" description="Helical" evidence="12">
    <location>
        <begin position="403"/>
        <end position="424"/>
    </location>
</feature>
<evidence type="ECO:0000256" key="1">
    <source>
        <dbReference type="ARBA" id="ARBA00004651"/>
    </source>
</evidence>
<feature type="transmembrane region" description="Helical" evidence="12">
    <location>
        <begin position="31"/>
        <end position="53"/>
    </location>
</feature>
<feature type="transmembrane region" description="Helical" evidence="12">
    <location>
        <begin position="263"/>
        <end position="284"/>
    </location>
</feature>
<comment type="subcellular location">
    <subcellularLocation>
        <location evidence="1">Cell membrane</location>
        <topology evidence="1">Multi-pass membrane protein</topology>
    </subcellularLocation>
</comment>
<dbReference type="Pfam" id="PF00664">
    <property type="entry name" value="ABC_membrane"/>
    <property type="match status" value="2"/>
</dbReference>
<reference evidence="15" key="1">
    <citation type="submission" date="2022-12" db="EMBL/GenBank/DDBJ databases">
        <authorList>
            <person name="Petersen C."/>
        </authorList>
    </citation>
    <scope>NUCLEOTIDE SEQUENCE</scope>
    <source>
        <strain evidence="15">IBT 16125</strain>
    </source>
</reference>
<feature type="transmembrane region" description="Helical" evidence="12">
    <location>
        <begin position="305"/>
        <end position="329"/>
    </location>
</feature>
<accession>A0AAD6C728</accession>
<name>A0AAD6C728_9EURO</name>
<feature type="domain" description="ABC transmembrane type-1" evidence="14">
    <location>
        <begin position="275"/>
        <end position="550"/>
    </location>
</feature>
<dbReference type="Gene3D" id="3.40.50.300">
    <property type="entry name" value="P-loop containing nucleotide triphosphate hydrolases"/>
    <property type="match status" value="2"/>
</dbReference>
<evidence type="ECO:0000256" key="12">
    <source>
        <dbReference type="SAM" id="Phobius"/>
    </source>
</evidence>
<dbReference type="InterPro" id="IPR027417">
    <property type="entry name" value="P-loop_NTPase"/>
</dbReference>
<feature type="transmembrane region" description="Helical" evidence="12">
    <location>
        <begin position="129"/>
        <end position="150"/>
    </location>
</feature>
<dbReference type="GeneID" id="81598573"/>
<evidence type="ECO:0000256" key="4">
    <source>
        <dbReference type="ARBA" id="ARBA00022475"/>
    </source>
</evidence>
<dbReference type="InterPro" id="IPR044726">
    <property type="entry name" value="ABCC_6TM_D2"/>
</dbReference>
<dbReference type="InterPro" id="IPR017871">
    <property type="entry name" value="ABC_transporter-like_CS"/>
</dbReference>
<feature type="transmembrane region" description="Helical" evidence="12">
    <location>
        <begin position="1109"/>
        <end position="1125"/>
    </location>
</feature>
<feature type="transmembrane region" description="Helical" evidence="12">
    <location>
        <begin position="156"/>
        <end position="177"/>
    </location>
</feature>
<sequence>MSCPAGSDNVFGPRVLEECRPFDFTLLFEDAIFAVLPAGTFLLLAACRLPSLIRAPIKVTSHRLATWKLGTLAVLLIFHVLHLAFQQEISFLHTDASLAASVLQLLAVAAAALLSWLEDQRSVRPSDIMVLYFFIATVLAIPRARTLWLLSPVVQLQAILWTLVTIATACVLCLESIHKTQLLRLAYRQSSKEYTSSFWVRSFFIWVLPLFQSGFSSILALHDMPEVDRSLQGGPAEARLHKAWSKSQNTQKYKLVRVTFRAYMWPFVSAVVPRLCLTVFKFCQPFLISATLEFISDSSTSENRYYGPALVGAFVLTYLGMAISTAAYWRQTFRFNTTIRAGLISLIYRQTSKMHAGEFKSESSITLMGTDVERIVRHFWSIHEAWAGPVDVSIGVFLLARQLGVASVIPAAISLIVVLATIPVSKRSGTAQKRWIERVQARLSTTSSMLNDMKSVKMLGLGEKLYACVSNLRQVELQVSQKFRVLLIWQVVLSNMPVTFAPFATFAIYAIIQVVKGGQSLLANRMFTSLSLISLMTDPLLIFIQTLPSLWESVSCFSRIEQYCTKAPMEISPDAANTSDEMELSAHPSSGTSSTSVIEFHNASFSWTQTGQHALHGINFAVQKGQITAVIGSVGSGKTTLLESSLGETTLRDGSMSPFSTSVAYCPQTPWIMNDTIRQNIVGPANYDPKWYSFVIWACVLETDFENIAGGDLSKAGSSGITLSGGQKQRISLARAVYSRAPTLVLDDVFSGLDNKSVVAIITRLMASDGHFRKSGRTVMLATHNHRLLPHVDKIVVLDNGTLRKIGSYEEVQPDLPQDHHNDDSDDSSSQEITEVSKQMPWSHLDRVLSQVEEESVEINNARRDGKWSVYSYYFKSAGWTIMIMLVAAICICGFTDRFSTIWLQQWSNANERKSQPTALFVPIISNTGRNMHSHLLKATLSAPFSFFQKTDAGLTTNRFSQDLELVDMDLPIQAINTNMSFANCVVQLILLCILGKYLTITVPALGVILFFVQSYYLRTSRQVRLLDIEAKSPLFTHFVETMQGINVIRAMRWQTPFQNHLQELLNQSQKPFYMLFCIRQWLQLVLDCIVMALAVVLVSLVVSLRGQFSAGSIGVALNLILVFNQDLMQFIKSWTVLETSIGAVARIQDFVDSTPSEEQHQGELAAVPPNWPNRGHLTFERVTASYGPDSPPVLNEMSLTIEPGQKIAVCGPSGSGKTSLILGLLQMIELRDGKITLDDIDLSTLSCSTVRSRINVVPQEPFFMPGTLRFNLDRQLEDNPVPDSTLIRALEAVGLWKKVREDCAGGGELDQPLSISNWSMGERQLLALARALVMKSSILVLDEAMSSVDWETEATMQDIIEREFSSHTVISVIHRLRYVDRYDRVALMKRGRLVEYARPDELLAAPSEFATFYHAKNGSQ</sequence>
<dbReference type="SUPFAM" id="SSF52540">
    <property type="entry name" value="P-loop containing nucleoside triphosphate hydrolases"/>
    <property type="match status" value="2"/>
</dbReference>
<dbReference type="Gene3D" id="1.20.1560.10">
    <property type="entry name" value="ABC transporter type 1, transmembrane domain"/>
    <property type="match status" value="2"/>
</dbReference>
<evidence type="ECO:0008006" key="17">
    <source>
        <dbReference type="Google" id="ProtNLM"/>
    </source>
</evidence>
<dbReference type="RefSeq" id="XP_056766948.1">
    <property type="nucleotide sequence ID" value="XM_056908330.1"/>
</dbReference>
<feature type="transmembrane region" description="Helical" evidence="12">
    <location>
        <begin position="486"/>
        <end position="512"/>
    </location>
</feature>
<evidence type="ECO:0000259" key="14">
    <source>
        <dbReference type="PROSITE" id="PS50929"/>
    </source>
</evidence>
<feature type="transmembrane region" description="Helical" evidence="12">
    <location>
        <begin position="97"/>
        <end position="117"/>
    </location>
</feature>
<dbReference type="InterPro" id="IPR003439">
    <property type="entry name" value="ABC_transporter-like_ATP-bd"/>
</dbReference>
<dbReference type="FunFam" id="1.20.1560.10:FF:000055">
    <property type="entry name" value="ABC multidrug transporter (Eurofung)"/>
    <property type="match status" value="1"/>
</dbReference>
<dbReference type="GO" id="GO:0140359">
    <property type="term" value="F:ABC-type transporter activity"/>
    <property type="evidence" value="ECO:0007669"/>
    <property type="project" value="InterPro"/>
</dbReference>
<dbReference type="PROSITE" id="PS50893">
    <property type="entry name" value="ABC_TRANSPORTER_2"/>
    <property type="match status" value="2"/>
</dbReference>
<dbReference type="InterPro" id="IPR003593">
    <property type="entry name" value="AAA+_ATPase"/>
</dbReference>
<feature type="transmembrane region" description="Helical" evidence="12">
    <location>
        <begin position="1082"/>
        <end position="1103"/>
    </location>
</feature>
<organism evidence="15 16">
    <name type="scientific">Penicillium daleae</name>
    <dbReference type="NCBI Taxonomy" id="63821"/>
    <lineage>
        <taxon>Eukaryota</taxon>
        <taxon>Fungi</taxon>
        <taxon>Dikarya</taxon>
        <taxon>Ascomycota</taxon>
        <taxon>Pezizomycotina</taxon>
        <taxon>Eurotiomycetes</taxon>
        <taxon>Eurotiomycetidae</taxon>
        <taxon>Eurotiales</taxon>
        <taxon>Aspergillaceae</taxon>
        <taxon>Penicillium</taxon>
    </lineage>
</organism>
<feature type="domain" description="ABC transmembrane type-1" evidence="14">
    <location>
        <begin position="927"/>
        <end position="1140"/>
    </location>
</feature>
<dbReference type="Pfam" id="PF00005">
    <property type="entry name" value="ABC_tran"/>
    <property type="match status" value="2"/>
</dbReference>
<dbReference type="GO" id="GO:0005524">
    <property type="term" value="F:ATP binding"/>
    <property type="evidence" value="ECO:0007669"/>
    <property type="project" value="UniProtKB-KW"/>
</dbReference>
<reference evidence="15" key="2">
    <citation type="journal article" date="2023" name="IMA Fungus">
        <title>Comparative genomic study of the Penicillium genus elucidates a diverse pangenome and 15 lateral gene transfer events.</title>
        <authorList>
            <person name="Petersen C."/>
            <person name="Sorensen T."/>
            <person name="Nielsen M.R."/>
            <person name="Sondergaard T.E."/>
            <person name="Sorensen J.L."/>
            <person name="Fitzpatrick D.A."/>
            <person name="Frisvad J.C."/>
            <person name="Nielsen K.L."/>
        </authorList>
    </citation>
    <scope>NUCLEOTIDE SEQUENCE</scope>
    <source>
        <strain evidence="15">IBT 16125</strain>
    </source>
</reference>
<evidence type="ECO:0000256" key="9">
    <source>
        <dbReference type="ARBA" id="ARBA00023136"/>
    </source>
</evidence>
<dbReference type="PROSITE" id="PS00211">
    <property type="entry name" value="ABC_TRANSPORTER_1"/>
    <property type="match status" value="1"/>
</dbReference>
<evidence type="ECO:0000256" key="2">
    <source>
        <dbReference type="ARBA" id="ARBA00009726"/>
    </source>
</evidence>
<feature type="region of interest" description="Disordered" evidence="11">
    <location>
        <begin position="811"/>
        <end position="836"/>
    </location>
</feature>
<evidence type="ECO:0000256" key="7">
    <source>
        <dbReference type="ARBA" id="ARBA00022840"/>
    </source>
</evidence>
<evidence type="ECO:0000256" key="10">
    <source>
        <dbReference type="ARBA" id="ARBA00023180"/>
    </source>
</evidence>
<dbReference type="InterPro" id="IPR036640">
    <property type="entry name" value="ABC1_TM_sf"/>
</dbReference>
<keyword evidence="9 12" id="KW-0472">Membrane</keyword>
<feature type="domain" description="ABC transporter" evidence="13">
    <location>
        <begin position="598"/>
        <end position="825"/>
    </location>
</feature>
<dbReference type="CDD" id="cd18580">
    <property type="entry name" value="ABC_6TM_ABCC_D2"/>
    <property type="match status" value="1"/>
</dbReference>
<keyword evidence="7" id="KW-0067">ATP-binding</keyword>
<evidence type="ECO:0000256" key="8">
    <source>
        <dbReference type="ARBA" id="ARBA00022989"/>
    </source>
</evidence>
<dbReference type="InterPro" id="IPR011527">
    <property type="entry name" value="ABC1_TM_dom"/>
</dbReference>